<proteinExistence type="predicted"/>
<gene>
    <name evidence="1" type="ORF">EDEG_01454</name>
</gene>
<dbReference type="EMBL" id="AFBI03000021">
    <property type="protein sequence ID" value="EJW04282.1"/>
    <property type="molecule type" value="Genomic_DNA"/>
</dbReference>
<organism evidence="1 2">
    <name type="scientific">Edhazardia aedis (strain USNM 41457)</name>
    <name type="common">Microsporidian parasite</name>
    <dbReference type="NCBI Taxonomy" id="1003232"/>
    <lineage>
        <taxon>Eukaryota</taxon>
        <taxon>Fungi</taxon>
        <taxon>Fungi incertae sedis</taxon>
        <taxon>Microsporidia</taxon>
        <taxon>Edhazardia</taxon>
    </lineage>
</organism>
<protein>
    <submittedName>
        <fullName evidence="1">Uncharacterized protein</fullName>
    </submittedName>
</protein>
<dbReference type="Proteomes" id="UP000003163">
    <property type="component" value="Unassembled WGS sequence"/>
</dbReference>
<evidence type="ECO:0000313" key="2">
    <source>
        <dbReference type="Proteomes" id="UP000003163"/>
    </source>
</evidence>
<dbReference type="HOGENOM" id="CLU_704040_0_0_1"/>
<reference evidence="1 2" key="1">
    <citation type="submission" date="2011-08" db="EMBL/GenBank/DDBJ databases">
        <authorList>
            <person name="Liu Z.J."/>
            <person name="Shi F.L."/>
            <person name="Lu J.Q."/>
            <person name="Li M."/>
            <person name="Wang Z.L."/>
        </authorList>
    </citation>
    <scope>NUCLEOTIDE SEQUENCE [LARGE SCALE GENOMIC DNA]</scope>
    <source>
        <strain evidence="1 2">USNM 41457</strain>
    </source>
</reference>
<dbReference type="AlphaFoldDB" id="J9DSI1"/>
<dbReference type="InParanoid" id="J9DSI1"/>
<dbReference type="VEuPathDB" id="MicrosporidiaDB:EDEG_01454"/>
<accession>J9DSI1</accession>
<reference evidence="2" key="2">
    <citation type="submission" date="2015-07" db="EMBL/GenBank/DDBJ databases">
        <title>Contrasting host-pathogen interactions and genome evolution in two generalist and specialist microsporidian pathogens of mosquitoes.</title>
        <authorList>
            <consortium name="The Broad Institute Genomics Platform"/>
            <consortium name="The Broad Institute Genome Sequencing Center for Infectious Disease"/>
            <person name="Cuomo C.A."/>
            <person name="Sanscrainte N.D."/>
            <person name="Goldberg J.M."/>
            <person name="Heiman D."/>
            <person name="Young S."/>
            <person name="Zeng Q."/>
            <person name="Becnel J.J."/>
            <person name="Birren B.W."/>
        </authorList>
    </citation>
    <scope>NUCLEOTIDE SEQUENCE [LARGE SCALE GENOMIC DNA]</scope>
    <source>
        <strain evidence="2">USNM 41457</strain>
    </source>
</reference>
<sequence>MNREHIISVFKSATEAINNNNYKTAAEYFQVDVSYTKFLFENFATYKDEYQKHLIIWMDILVLNPFNLCKITQIEKVEEFLVFLKSQYGVSNDFNKIISHCAAQIIKNVVISSAGLRKTQNSEISKNFKKETENELENINKSKFTCDKDLEISKVADLLLITKDTENLIIKDRGNTLIFSILRKLSPLLCIPALKKLRVEANDNIKTKRYIIKAVSYQEAEKETVNYLLSFLDTNNTKMGWTVCKSIVRHCFSIRSESVIVAICKNLSQIYANESLWINTAQVLSFLILKKHTVADSFKIIKKMIFYDIKSEPKSVLVREAGLFLLWSNIRMDAIEILVNDNTSKKCEKNEEKIFFGRFSLPDRKKSQNLINQNEIKLAAEKKIQEYKRNKN</sequence>
<dbReference type="OrthoDB" id="2191705at2759"/>
<comment type="caution">
    <text evidence="1">The sequence shown here is derived from an EMBL/GenBank/DDBJ whole genome shotgun (WGS) entry which is preliminary data.</text>
</comment>
<name>J9DSI1_EDHAE</name>
<evidence type="ECO:0000313" key="1">
    <source>
        <dbReference type="EMBL" id="EJW04282.1"/>
    </source>
</evidence>
<keyword evidence="2" id="KW-1185">Reference proteome</keyword>